<dbReference type="EMBL" id="VSSQ01000088">
    <property type="protein sequence ID" value="MPL75437.1"/>
    <property type="molecule type" value="Genomic_DNA"/>
</dbReference>
<dbReference type="SUPFAM" id="SSF75217">
    <property type="entry name" value="alpha/beta knot"/>
    <property type="match status" value="1"/>
</dbReference>
<dbReference type="GO" id="GO:0005829">
    <property type="term" value="C:cytosol"/>
    <property type="evidence" value="ECO:0007669"/>
    <property type="project" value="TreeGrafter"/>
</dbReference>
<dbReference type="InterPro" id="IPR001537">
    <property type="entry name" value="SpoU_MeTrfase"/>
</dbReference>
<dbReference type="PANTHER" id="PTHR42786">
    <property type="entry name" value="TRNA/RRNA METHYLTRANSFERASE"/>
    <property type="match status" value="1"/>
</dbReference>
<evidence type="ECO:0000313" key="7">
    <source>
        <dbReference type="EMBL" id="MPL75437.1"/>
    </source>
</evidence>
<comment type="caution">
    <text evidence="7">The sequence shown here is derived from an EMBL/GenBank/DDBJ whole genome shotgun (WGS) entry which is preliminary data.</text>
</comment>
<keyword evidence="3 7" id="KW-0808">Transferase</keyword>
<evidence type="ECO:0000256" key="2">
    <source>
        <dbReference type="ARBA" id="ARBA00022603"/>
    </source>
</evidence>
<reference evidence="7" key="1">
    <citation type="submission" date="2019-08" db="EMBL/GenBank/DDBJ databases">
        <authorList>
            <person name="Kucharzyk K."/>
            <person name="Murdoch R.W."/>
            <person name="Higgins S."/>
            <person name="Loffler F."/>
        </authorList>
    </citation>
    <scope>NUCLEOTIDE SEQUENCE</scope>
</reference>
<dbReference type="PANTHER" id="PTHR42786:SF2">
    <property type="entry name" value="TRNA (CYTIDINE_URIDINE-2'-O-)-METHYLTRANSFERASE TRMJ"/>
    <property type="match status" value="1"/>
</dbReference>
<gene>
    <name evidence="7" type="primary">trmL_2</name>
    <name evidence="7" type="ORF">SDC9_21261</name>
</gene>
<dbReference type="CDD" id="cd18093">
    <property type="entry name" value="SpoU-like_TrmJ"/>
    <property type="match status" value="1"/>
</dbReference>
<dbReference type="AlphaFoldDB" id="A0A644U907"/>
<keyword evidence="4" id="KW-0949">S-adenosyl-L-methionine</keyword>
<sequence length="289" mass="32782">MVVIKENNTILDKEKEKNNSESKSASKSTANSKNRGKKLSTEEGMRFSKNYDRLKENIFVVFVECESSGNVGFLARAMANFGLENLILINPCDLKEDAYYQSMHAKHIVKNAAANIYPTLDDFLKTENIDFIIGSTGTPGGSYNLSRIPIKPQELGESIDLNKKIALIFGREGNGLYNEEIEMCDIIVSIPTDPGYPIMNISHAAAIIFYELFKNRNEFPVEGLEEATRVEKEYLLKDMENIIKKLDIPKHKEKTGIKSFKNIINRAFITGREAHTLKGIFRRILMKFE</sequence>
<dbReference type="Pfam" id="PF00588">
    <property type="entry name" value="SpoU_methylase"/>
    <property type="match status" value="1"/>
</dbReference>
<organism evidence="7">
    <name type="scientific">bioreactor metagenome</name>
    <dbReference type="NCBI Taxonomy" id="1076179"/>
    <lineage>
        <taxon>unclassified sequences</taxon>
        <taxon>metagenomes</taxon>
        <taxon>ecological metagenomes</taxon>
    </lineage>
</organism>
<feature type="domain" description="tRNA/rRNA methyltransferase SpoU type" evidence="6">
    <location>
        <begin position="58"/>
        <end position="210"/>
    </location>
</feature>
<dbReference type="GO" id="GO:0008173">
    <property type="term" value="F:RNA methyltransferase activity"/>
    <property type="evidence" value="ECO:0007669"/>
    <property type="project" value="InterPro"/>
</dbReference>
<evidence type="ECO:0000256" key="5">
    <source>
        <dbReference type="SAM" id="MobiDB-lite"/>
    </source>
</evidence>
<evidence type="ECO:0000256" key="3">
    <source>
        <dbReference type="ARBA" id="ARBA00022679"/>
    </source>
</evidence>
<comment type="similarity">
    <text evidence="1">Belongs to the class IV-like SAM-binding methyltransferase superfamily. RNA methyltransferase TrmH family.</text>
</comment>
<dbReference type="Gene3D" id="1.10.8.590">
    <property type="match status" value="1"/>
</dbReference>
<feature type="compositionally biased region" description="Basic and acidic residues" evidence="5">
    <location>
        <begin position="11"/>
        <end position="20"/>
    </location>
</feature>
<evidence type="ECO:0000256" key="1">
    <source>
        <dbReference type="ARBA" id="ARBA00007228"/>
    </source>
</evidence>
<dbReference type="InterPro" id="IPR029026">
    <property type="entry name" value="tRNA_m1G_MTases_N"/>
</dbReference>
<evidence type="ECO:0000259" key="6">
    <source>
        <dbReference type="Pfam" id="PF00588"/>
    </source>
</evidence>
<dbReference type="InterPro" id="IPR004384">
    <property type="entry name" value="RNA_MeTrfase_TrmJ/LasT"/>
</dbReference>
<proteinExistence type="inferred from homology"/>
<feature type="region of interest" description="Disordered" evidence="5">
    <location>
        <begin position="1"/>
        <end position="41"/>
    </location>
</feature>
<dbReference type="EC" id="2.1.1.207" evidence="7"/>
<dbReference type="InterPro" id="IPR029028">
    <property type="entry name" value="Alpha/beta_knot_MTases"/>
</dbReference>
<accession>A0A644U907</accession>
<dbReference type="GO" id="GO:0002128">
    <property type="term" value="P:tRNA nucleoside ribose methylation"/>
    <property type="evidence" value="ECO:0007669"/>
    <property type="project" value="TreeGrafter"/>
</dbReference>
<keyword evidence="2 7" id="KW-0489">Methyltransferase</keyword>
<protein>
    <submittedName>
        <fullName evidence="7">tRNA (Cytidine(34)-2'-O)-methyltransferase</fullName>
        <ecNumber evidence="7">2.1.1.207</ecNumber>
    </submittedName>
</protein>
<dbReference type="Gene3D" id="3.40.1280.10">
    <property type="match status" value="1"/>
</dbReference>
<name>A0A644U907_9ZZZZ</name>
<dbReference type="GO" id="GO:0003723">
    <property type="term" value="F:RNA binding"/>
    <property type="evidence" value="ECO:0007669"/>
    <property type="project" value="InterPro"/>
</dbReference>
<feature type="compositionally biased region" description="Polar residues" evidence="5">
    <location>
        <begin position="1"/>
        <end position="10"/>
    </location>
</feature>
<feature type="compositionally biased region" description="Low complexity" evidence="5">
    <location>
        <begin position="21"/>
        <end position="33"/>
    </location>
</feature>
<dbReference type="NCBIfam" id="TIGR00050">
    <property type="entry name" value="rRNA_methyl_1"/>
    <property type="match status" value="1"/>
</dbReference>
<evidence type="ECO:0000256" key="4">
    <source>
        <dbReference type="ARBA" id="ARBA00022691"/>
    </source>
</evidence>